<dbReference type="InterPro" id="IPR036628">
    <property type="entry name" value="Clp_N_dom_sf"/>
</dbReference>
<organism evidence="4 5">
    <name type="scientific">Durusdinium trenchii</name>
    <dbReference type="NCBI Taxonomy" id="1381693"/>
    <lineage>
        <taxon>Eukaryota</taxon>
        <taxon>Sar</taxon>
        <taxon>Alveolata</taxon>
        <taxon>Dinophyceae</taxon>
        <taxon>Suessiales</taxon>
        <taxon>Symbiodiniaceae</taxon>
        <taxon>Durusdinium</taxon>
    </lineage>
</organism>
<evidence type="ECO:0000256" key="1">
    <source>
        <dbReference type="PROSITE-ProRule" id="PRU01251"/>
    </source>
</evidence>
<keyword evidence="5" id="KW-1185">Reference proteome</keyword>
<accession>A0ABP0NK62</accession>
<feature type="non-terminal residue" evidence="4">
    <location>
        <position position="294"/>
    </location>
</feature>
<keyword evidence="2" id="KW-0812">Transmembrane</keyword>
<feature type="domain" description="Clp R" evidence="3">
    <location>
        <begin position="156"/>
        <end position="294"/>
    </location>
</feature>
<feature type="transmembrane region" description="Helical" evidence="2">
    <location>
        <begin position="65"/>
        <end position="92"/>
    </location>
</feature>
<dbReference type="PANTHER" id="PTHR47016">
    <property type="entry name" value="ATP-DEPENDENT CLP PROTEASE ATP-BINDING SUBUNIT CLPT1, CHLOROPLASTIC"/>
    <property type="match status" value="1"/>
</dbReference>
<protein>
    <recommendedName>
        <fullName evidence="3">Clp R domain-containing protein</fullName>
    </recommendedName>
</protein>
<name>A0ABP0NK62_9DINO</name>
<evidence type="ECO:0000256" key="2">
    <source>
        <dbReference type="SAM" id="Phobius"/>
    </source>
</evidence>
<proteinExistence type="predicted"/>
<dbReference type="Pfam" id="PF02861">
    <property type="entry name" value="Clp_N"/>
    <property type="match status" value="1"/>
</dbReference>
<dbReference type="InterPro" id="IPR044217">
    <property type="entry name" value="CLPT1/2"/>
</dbReference>
<keyword evidence="1" id="KW-0677">Repeat</keyword>
<sequence>MSSMSAQMAARHNQVGIKMAALGAATIFAASLLPRTGAFVALPPVSRTGQRLPEMNFPKPSSSAPSGILSATAATAAFAAIFAARMGFAAAVPVRGARRSEKVVRAAGTWSVSSSGGITSSSSSFLGSSMAGSVTGPVATPSNSSGSGLSSMSMMFERFNEKAIKAVMMAQEESRRLGHNYVGTEMLLVGVVADTSGPSGKVLKKFNVTIKETRKTMEEMVGRGTGMVSVEIPFTPAAKRVLGDGVEEAKRLNANTIDTAHILLALLKEDNGNAVKILEKLGVDPSKMPEEIIK</sequence>
<dbReference type="InterPro" id="IPR004176">
    <property type="entry name" value="Clp_R_N"/>
</dbReference>
<keyword evidence="2" id="KW-1133">Transmembrane helix</keyword>
<dbReference type="PANTHER" id="PTHR47016:SF5">
    <property type="entry name" value="CLP DOMAIN SUPERFAMILY PROTEIN"/>
    <property type="match status" value="1"/>
</dbReference>
<comment type="caution">
    <text evidence="4">The sequence shown here is derived from an EMBL/GenBank/DDBJ whole genome shotgun (WGS) entry which is preliminary data.</text>
</comment>
<keyword evidence="2" id="KW-0472">Membrane</keyword>
<gene>
    <name evidence="4" type="ORF">CCMP2556_LOCUS31348</name>
</gene>
<evidence type="ECO:0000259" key="3">
    <source>
        <dbReference type="PROSITE" id="PS51903"/>
    </source>
</evidence>
<dbReference type="SUPFAM" id="SSF81923">
    <property type="entry name" value="Double Clp-N motif"/>
    <property type="match status" value="1"/>
</dbReference>
<dbReference type="PROSITE" id="PS51903">
    <property type="entry name" value="CLP_R"/>
    <property type="match status" value="1"/>
</dbReference>
<dbReference type="Proteomes" id="UP001642484">
    <property type="component" value="Unassembled WGS sequence"/>
</dbReference>
<reference evidence="4 5" key="1">
    <citation type="submission" date="2024-02" db="EMBL/GenBank/DDBJ databases">
        <authorList>
            <person name="Chen Y."/>
            <person name="Shah S."/>
            <person name="Dougan E. K."/>
            <person name="Thang M."/>
            <person name="Chan C."/>
        </authorList>
    </citation>
    <scope>NUCLEOTIDE SEQUENCE [LARGE SCALE GENOMIC DNA]</scope>
</reference>
<dbReference type="EMBL" id="CAXAMN010021821">
    <property type="protein sequence ID" value="CAK9063828.1"/>
    <property type="molecule type" value="Genomic_DNA"/>
</dbReference>
<evidence type="ECO:0000313" key="4">
    <source>
        <dbReference type="EMBL" id="CAK9063828.1"/>
    </source>
</evidence>
<dbReference type="Gene3D" id="1.10.1780.10">
    <property type="entry name" value="Clp, N-terminal domain"/>
    <property type="match status" value="1"/>
</dbReference>
<evidence type="ECO:0000313" key="5">
    <source>
        <dbReference type="Proteomes" id="UP001642484"/>
    </source>
</evidence>